<dbReference type="SUPFAM" id="SSF47240">
    <property type="entry name" value="Ferritin-like"/>
    <property type="match status" value="1"/>
</dbReference>
<evidence type="ECO:0000313" key="2">
    <source>
        <dbReference type="Proteomes" id="UP000326202"/>
    </source>
</evidence>
<organism evidence="1 2">
    <name type="scientific">Hypericibacter terrae</name>
    <dbReference type="NCBI Taxonomy" id="2602015"/>
    <lineage>
        <taxon>Bacteria</taxon>
        <taxon>Pseudomonadati</taxon>
        <taxon>Pseudomonadota</taxon>
        <taxon>Alphaproteobacteria</taxon>
        <taxon>Rhodospirillales</taxon>
        <taxon>Dongiaceae</taxon>
        <taxon>Hypericibacter</taxon>
    </lineage>
</organism>
<proteinExistence type="predicted"/>
<name>A0A5J6MD33_9PROT</name>
<dbReference type="InterPro" id="IPR009078">
    <property type="entry name" value="Ferritin-like_SF"/>
</dbReference>
<dbReference type="RefSeq" id="WP_151175463.1">
    <property type="nucleotide sequence ID" value="NZ_CP042906.1"/>
</dbReference>
<dbReference type="InterPro" id="IPR012347">
    <property type="entry name" value="Ferritin-like"/>
</dbReference>
<dbReference type="EMBL" id="CP042906">
    <property type="protein sequence ID" value="QEX14961.1"/>
    <property type="molecule type" value="Genomic_DNA"/>
</dbReference>
<evidence type="ECO:0000313" key="1">
    <source>
        <dbReference type="EMBL" id="QEX14961.1"/>
    </source>
</evidence>
<protein>
    <submittedName>
        <fullName evidence="1">DNA starvation/stationary phase protection protein</fullName>
    </submittedName>
</protein>
<accession>A0A5J6MD33</accession>
<dbReference type="PANTHER" id="PTHR42932:SF3">
    <property type="entry name" value="DNA PROTECTION DURING STARVATION PROTEIN"/>
    <property type="match status" value="1"/>
</dbReference>
<dbReference type="Proteomes" id="UP000326202">
    <property type="component" value="Chromosome"/>
</dbReference>
<reference evidence="1 2" key="1">
    <citation type="submission" date="2019-08" db="EMBL/GenBank/DDBJ databases">
        <title>Hyperibacter terrae gen. nov., sp. nov. and Hyperibacter viscosus sp. nov., two new members in the family Rhodospirillaceae isolated from the rhizosphere of Hypericum perforatum.</title>
        <authorList>
            <person name="Noviana Z."/>
        </authorList>
    </citation>
    <scope>NUCLEOTIDE SEQUENCE [LARGE SCALE GENOMIC DNA]</scope>
    <source>
        <strain evidence="1 2">R5913</strain>
    </source>
</reference>
<dbReference type="PANTHER" id="PTHR42932">
    <property type="entry name" value="GENERAL STRESS PROTEIN 20U"/>
    <property type="match status" value="1"/>
</dbReference>
<sequence>MNMQQRLAQAPAFAVPSVRNGAGPISATTGTLEALLEDLSTLYARAKTVHWHLSGPYFRDHRLPQDERTLRIIGAMDAIADRTRKLGGAVLGCLDHIDRLRHLVGDEADLVLPHRMLAKLHEEMVALAVYMHDVDALQAAPSGRAATGAPEIWMDGAEAHGRRLVEAARLA</sequence>
<dbReference type="InterPro" id="IPR002177">
    <property type="entry name" value="DPS_DNA-bd"/>
</dbReference>
<dbReference type="AlphaFoldDB" id="A0A5J6MD33"/>
<dbReference type="OrthoDB" id="9797687at2"/>
<gene>
    <name evidence="1" type="ORF">FRZ44_02410</name>
</gene>
<keyword evidence="2" id="KW-1185">Reference proteome</keyword>
<dbReference type="Gene3D" id="1.20.1260.10">
    <property type="match status" value="1"/>
</dbReference>
<dbReference type="KEGG" id="htq:FRZ44_02410"/>